<evidence type="ECO:0000313" key="4">
    <source>
        <dbReference type="EMBL" id="QPH10520.1"/>
    </source>
</evidence>
<sequence length="296" mass="31613">MWFASSTLLLSAVVPLVAAEAVFYDGIPTVGVLYDNDIKKHYCTASIVDSKKGNMIITAAHCLSTDGQEISFAPGYNNGKTPYGTYPVLATYVNPRWNKFHDEKVDFAFMTLGKGKFNGKMVHAQEAAGGGNKLVTNAGYEQTVEVVGYAYGEQRARHCSSDTYKAKAGQMGIECGPLQSGTSGAPWIANYNAKTRQGNVIGDIGGWHTGGCDDYETFSCKFSKATQDLYDRAARGGDDDGDDVRGGAPENCSGTTANELGKTGKTSKTGKTRLGFPKVPGLPKVLKEPLKSTLSK</sequence>
<dbReference type="AlphaFoldDB" id="A0A7U3Q0C4"/>
<dbReference type="Proteomes" id="UP000594364">
    <property type="component" value="Chromosome 5"/>
</dbReference>
<dbReference type="GO" id="GO:0004252">
    <property type="term" value="F:serine-type endopeptidase activity"/>
    <property type="evidence" value="ECO:0007669"/>
    <property type="project" value="InterPro"/>
</dbReference>
<dbReference type="Pfam" id="PF00089">
    <property type="entry name" value="Trypsin"/>
    <property type="match status" value="1"/>
</dbReference>
<keyword evidence="2" id="KW-0732">Signal</keyword>
<evidence type="ECO:0000256" key="1">
    <source>
        <dbReference type="SAM" id="MobiDB-lite"/>
    </source>
</evidence>
<name>A0A7U3Q0C4_EPIFF</name>
<feature type="region of interest" description="Disordered" evidence="1">
    <location>
        <begin position="233"/>
        <end position="296"/>
    </location>
</feature>
<accession>A0A7U3Q0C4</accession>
<gene>
    <name evidence="4" type="ORF">C2857_001865</name>
</gene>
<dbReference type="GO" id="GO:0006508">
    <property type="term" value="P:proteolysis"/>
    <property type="evidence" value="ECO:0007669"/>
    <property type="project" value="InterPro"/>
</dbReference>
<organism evidence="4 5">
    <name type="scientific">Epichloe festucae (strain Fl1)</name>
    <dbReference type="NCBI Taxonomy" id="877507"/>
    <lineage>
        <taxon>Eukaryota</taxon>
        <taxon>Fungi</taxon>
        <taxon>Dikarya</taxon>
        <taxon>Ascomycota</taxon>
        <taxon>Pezizomycotina</taxon>
        <taxon>Sordariomycetes</taxon>
        <taxon>Hypocreomycetidae</taxon>
        <taxon>Hypocreales</taxon>
        <taxon>Clavicipitaceae</taxon>
        <taxon>Epichloe</taxon>
    </lineage>
</organism>
<dbReference type="InterPro" id="IPR009003">
    <property type="entry name" value="Peptidase_S1_PA"/>
</dbReference>
<dbReference type="PROSITE" id="PS00134">
    <property type="entry name" value="TRYPSIN_HIS"/>
    <property type="match status" value="1"/>
</dbReference>
<evidence type="ECO:0000259" key="3">
    <source>
        <dbReference type="Pfam" id="PF00089"/>
    </source>
</evidence>
<dbReference type="InterPro" id="IPR001254">
    <property type="entry name" value="Trypsin_dom"/>
</dbReference>
<feature type="chain" id="PRO_5034279897" description="Peptidase S1 domain-containing protein" evidence="2">
    <location>
        <begin position="20"/>
        <end position="296"/>
    </location>
</feature>
<dbReference type="InterPro" id="IPR043504">
    <property type="entry name" value="Peptidase_S1_PA_chymotrypsin"/>
</dbReference>
<dbReference type="OrthoDB" id="10037376at2759"/>
<keyword evidence="5" id="KW-1185">Reference proteome</keyword>
<protein>
    <recommendedName>
        <fullName evidence="3">Peptidase S1 domain-containing protein</fullName>
    </recommendedName>
</protein>
<feature type="domain" description="Peptidase S1" evidence="3">
    <location>
        <begin position="34"/>
        <end position="128"/>
    </location>
</feature>
<proteinExistence type="predicted"/>
<evidence type="ECO:0000256" key="2">
    <source>
        <dbReference type="SAM" id="SignalP"/>
    </source>
</evidence>
<feature type="signal peptide" evidence="2">
    <location>
        <begin position="1"/>
        <end position="19"/>
    </location>
</feature>
<reference evidence="4 5" key="1">
    <citation type="journal article" date="2018" name="PLoS Genet.">
        <title>Repeat elements organise 3D genome structure and mediate transcription in the filamentous fungus Epichloe festucae.</title>
        <authorList>
            <person name="Winter D.J."/>
            <person name="Ganley A.R.D."/>
            <person name="Young C.A."/>
            <person name="Liachko I."/>
            <person name="Schardl C.L."/>
            <person name="Dupont P.Y."/>
            <person name="Berry D."/>
            <person name="Ram A."/>
            <person name="Scott B."/>
            <person name="Cox M.P."/>
        </authorList>
    </citation>
    <scope>NUCLEOTIDE SEQUENCE [LARGE SCALE GENOMIC DNA]</scope>
    <source>
        <strain evidence="4 5">Fl1</strain>
    </source>
</reference>
<dbReference type="EMBL" id="CP031389">
    <property type="protein sequence ID" value="QPH10520.1"/>
    <property type="molecule type" value="Genomic_DNA"/>
</dbReference>
<dbReference type="Gene3D" id="2.40.10.10">
    <property type="entry name" value="Trypsin-like serine proteases"/>
    <property type="match status" value="2"/>
</dbReference>
<dbReference type="SUPFAM" id="SSF50494">
    <property type="entry name" value="Trypsin-like serine proteases"/>
    <property type="match status" value="1"/>
</dbReference>
<evidence type="ECO:0000313" key="5">
    <source>
        <dbReference type="Proteomes" id="UP000594364"/>
    </source>
</evidence>
<dbReference type="InterPro" id="IPR018114">
    <property type="entry name" value="TRYPSIN_HIS"/>
</dbReference>